<accession>A0ACC9D2P9</accession>
<reference evidence="1 2" key="1">
    <citation type="journal article" date="2017" name="Front. Microbiol.">
        <title>New Insights into the Diversity of the Genus Faecalibacterium.</title>
        <authorList>
            <person name="Benevides L."/>
            <person name="Burman S."/>
            <person name="Martin R."/>
            <person name="Robert V."/>
            <person name="Thomas M."/>
            <person name="Miquel S."/>
            <person name="Chain F."/>
            <person name="Sokol H."/>
            <person name="Bermudez-Humaran L.G."/>
            <person name="Morrison M."/>
            <person name="Langella P."/>
            <person name="Azevedo V.A."/>
            <person name="Chatel J.M."/>
            <person name="Soares S."/>
        </authorList>
    </citation>
    <scope>NUCLEOTIDE SEQUENCE [LARGE SCALE GENOMIC DNA]</scope>
    <source>
        <strain evidence="2">CNCM I-4541</strain>
    </source>
</reference>
<organism evidence="1 2">
    <name type="scientific">Faecalibacterium langellae</name>
    <dbReference type="NCBI Taxonomy" id="3435293"/>
    <lineage>
        <taxon>Bacteria</taxon>
        <taxon>Bacillati</taxon>
        <taxon>Bacillota</taxon>
        <taxon>Clostridia</taxon>
        <taxon>Eubacteriales</taxon>
        <taxon>Oscillospiraceae</taxon>
        <taxon>Faecalibacterium</taxon>
    </lineage>
</organism>
<gene>
    <name evidence="1" type="ORF">CGS49_02585</name>
</gene>
<protein>
    <submittedName>
        <fullName evidence="1">Esterase</fullName>
    </submittedName>
</protein>
<proteinExistence type="predicted"/>
<sequence length="341" mass="37821">MLAMLPAAFAVEQGEANITPQTTMKELRENPSIKGSGYYTYCREMLPIESLYWQNKTLAQYAKPELVEDCAQAMNLVIENYNNGVQVTWQIYTPEEIEANPSLGGAQLFYYPASTPGGKYALVVPGNGNGVTSEMEEGGSAAYQLHEMGYTVFVLRYRSFLAASDNAPLQDLGRAVQLITENADKFQVQSENYALVCFSAGGQLGGLFANREIGYGNYPVPKPGVLLLSYPFVDFTYGKLAYHVLIDPGTREWRYYMTSLAEAVTDDYPPVYFWYGKDDQVLALMGFEKQGPALEQALETHEVPHKVTVYNHAPHSIGTGRGTDAEGWVKDAVAFWEEQVG</sequence>
<dbReference type="Proteomes" id="UP000220959">
    <property type="component" value="Unassembled WGS sequence"/>
</dbReference>
<evidence type="ECO:0000313" key="1">
    <source>
        <dbReference type="EMBL" id="PDX62321.1"/>
    </source>
</evidence>
<evidence type="ECO:0000313" key="2">
    <source>
        <dbReference type="Proteomes" id="UP000220959"/>
    </source>
</evidence>
<keyword evidence="2" id="KW-1185">Reference proteome</keyword>
<comment type="caution">
    <text evidence="1">The sequence shown here is derived from an EMBL/GenBank/DDBJ whole genome shotgun (WGS) entry which is preliminary data.</text>
</comment>
<name>A0ACC9D2P9_9FIRM</name>
<dbReference type="EMBL" id="NMTR01000004">
    <property type="protein sequence ID" value="PDX62321.1"/>
    <property type="molecule type" value="Genomic_DNA"/>
</dbReference>